<gene>
    <name evidence="4" type="ORF">BL253_24215</name>
</gene>
<name>A0A1V2I698_9ACTN</name>
<comment type="caution">
    <text evidence="4">The sequence shown here is derived from an EMBL/GenBank/DDBJ whole genome shotgun (WGS) entry which is preliminary data.</text>
</comment>
<dbReference type="RefSeq" id="WP_076819494.1">
    <property type="nucleotide sequence ID" value="NZ_MOMC01000050.1"/>
</dbReference>
<proteinExistence type="predicted"/>
<accession>A0A1V2I698</accession>
<dbReference type="GO" id="GO:0004497">
    <property type="term" value="F:monooxygenase activity"/>
    <property type="evidence" value="ECO:0007669"/>
    <property type="project" value="UniProtKB-KW"/>
</dbReference>
<dbReference type="STRING" id="1834516.BL253_24215"/>
<evidence type="ECO:0000313" key="4">
    <source>
        <dbReference type="EMBL" id="ONH26566.1"/>
    </source>
</evidence>
<dbReference type="InterPro" id="IPR036188">
    <property type="entry name" value="FAD/NAD-bd_sf"/>
</dbReference>
<dbReference type="InterPro" id="IPR002938">
    <property type="entry name" value="FAD-bd"/>
</dbReference>
<keyword evidence="5" id="KW-1185">Reference proteome</keyword>
<dbReference type="Proteomes" id="UP000188929">
    <property type="component" value="Unassembled WGS sequence"/>
</dbReference>
<dbReference type="InterPro" id="IPR050493">
    <property type="entry name" value="FAD-dep_Monooxygenase_BioMet"/>
</dbReference>
<evidence type="ECO:0000259" key="3">
    <source>
        <dbReference type="Pfam" id="PF01494"/>
    </source>
</evidence>
<dbReference type="SUPFAM" id="SSF51905">
    <property type="entry name" value="FAD/NAD(P)-binding domain"/>
    <property type="match status" value="1"/>
</dbReference>
<evidence type="ECO:0000256" key="1">
    <source>
        <dbReference type="ARBA" id="ARBA00023002"/>
    </source>
</evidence>
<reference evidence="5" key="1">
    <citation type="submission" date="2016-10" db="EMBL/GenBank/DDBJ databases">
        <title>Frankia sp. NRRL B-16386 Genome sequencing.</title>
        <authorList>
            <person name="Ghodhbane-Gtari F."/>
            <person name="Swanson E."/>
            <person name="Gueddou A."/>
            <person name="Hezbri K."/>
            <person name="Ktari K."/>
            <person name="Nouioui I."/>
            <person name="Morris K."/>
            <person name="Simpson S."/>
            <person name="Abebe-Akele F."/>
            <person name="Thomas K."/>
            <person name="Gtari M."/>
            <person name="Tisa L.S."/>
        </authorList>
    </citation>
    <scope>NUCLEOTIDE SEQUENCE [LARGE SCALE GENOMIC DNA]</scope>
    <source>
        <strain evidence="5">NRRL B-16386</strain>
    </source>
</reference>
<dbReference type="OrthoDB" id="9782160at2"/>
<keyword evidence="1" id="KW-0560">Oxidoreductase</keyword>
<dbReference type="AlphaFoldDB" id="A0A1V2I698"/>
<dbReference type="PANTHER" id="PTHR13789:SF309">
    <property type="entry name" value="PUTATIVE (AFU_ORTHOLOGUE AFUA_6G14510)-RELATED"/>
    <property type="match status" value="1"/>
</dbReference>
<protein>
    <submittedName>
        <fullName evidence="4">Monooxygenase</fullName>
    </submittedName>
</protein>
<organism evidence="4 5">
    <name type="scientific">Pseudofrankia asymbiotica</name>
    <dbReference type="NCBI Taxonomy" id="1834516"/>
    <lineage>
        <taxon>Bacteria</taxon>
        <taxon>Bacillati</taxon>
        <taxon>Actinomycetota</taxon>
        <taxon>Actinomycetes</taxon>
        <taxon>Frankiales</taxon>
        <taxon>Frankiaceae</taxon>
        <taxon>Pseudofrankia</taxon>
    </lineage>
</organism>
<dbReference type="Gene3D" id="3.50.50.60">
    <property type="entry name" value="FAD/NAD(P)-binding domain"/>
    <property type="match status" value="1"/>
</dbReference>
<evidence type="ECO:0000256" key="2">
    <source>
        <dbReference type="ARBA" id="ARBA00023033"/>
    </source>
</evidence>
<dbReference type="PANTHER" id="PTHR13789">
    <property type="entry name" value="MONOOXYGENASE"/>
    <property type="match status" value="1"/>
</dbReference>
<dbReference type="GO" id="GO:0071949">
    <property type="term" value="F:FAD binding"/>
    <property type="evidence" value="ECO:0007669"/>
    <property type="project" value="InterPro"/>
</dbReference>
<dbReference type="PRINTS" id="PR00420">
    <property type="entry name" value="RNGMNOXGNASE"/>
</dbReference>
<keyword evidence="2 4" id="KW-0503">Monooxygenase</keyword>
<feature type="domain" description="FAD-binding" evidence="3">
    <location>
        <begin position="7"/>
        <end position="361"/>
    </location>
</feature>
<sequence>MSRIRSAIIIGGGIAGPVAAVALGKAGIEATVYEAYETRADGVGGTLSIAPNGVDALAAAGLGGIVEPVSTPITAMVMRNGKGRRLASLGSPAGLPDQLLVWRPELYRALHDAAGQHGARVEYGKRLVAIEQHDASADTETGTGGGVTAVFADGSRASADILIGADGIRSAVRSLIDPAAPAPRYVGLLGFGAEVPAGPVDPSRLDPTGSEMHFVFGRRAFFGYVLAADGSGGWFANLPRATSMTASEARAVGADEWLRVLRETFADDRLRAVDLISRTDPAQLVTVGGMEDIPTVPTWHRGRVALVGDAAHATSPSSGQGASLAIESAVQLARCLRDLPYPEAFATYEAMRRDRVERIIKMAQRTNSDKAAGPVGRVLRDLMMPIAMRLMNPESFAWPMRHHIDWSAPVTSAGAAGTTPLVSVASSSA</sequence>
<evidence type="ECO:0000313" key="5">
    <source>
        <dbReference type="Proteomes" id="UP000188929"/>
    </source>
</evidence>
<dbReference type="Pfam" id="PF01494">
    <property type="entry name" value="FAD_binding_3"/>
    <property type="match status" value="1"/>
</dbReference>
<dbReference type="EMBL" id="MOMC01000050">
    <property type="protein sequence ID" value="ONH26566.1"/>
    <property type="molecule type" value="Genomic_DNA"/>
</dbReference>